<accession>A0AAE0X5D4</accession>
<sequence>MASPSQASPNGQIAQALVDFSLQGAFPDSGVSSLAIDAAALPQATEALAKAKAKLQAEIHTINEETADDVRAWQTNAQSVQDDILRSKALANDILKKSEAPAVSGKVIADAEAKAAFLVRELNYNSQVHDALTGIRAVSQVLDQVEQARDERRILDALHLLEKSWNELDAIPVSKSCRALRLLDIRAFELKSDVHVVFDRVWNALVHVDIDKQKVSIAGTREDEPMSLSDAVIGLKAYKEVDQRASRLWRDVSAAVLLPRMDISKDTLPALHIVGDSIELRGRADRSIESLLEDLENVFSFLVERLPSDLIATISSILLPDVIPRVTKIWLDSAVPSSLQEMDRFQDVMAAAKGFYAALKSLGFSNLGDLKEWTDSAPRVWLAKRREAALDSVRTKLSQGLGAAKKIERVEKQMVSKSVGKHLAANHAAATDDDDHGWGTEWSDGEGEATKQVATDPTKEPPVEGDDDGTDAWGWSEEDPGPEKSEEPQTGNPDDEDDPTAAWGWGDDANNEDVEVEVAPKAPVSTTEPQTRELTLKETYSISSMPQPVLDLIFAMVEDGAALTRDSYASSPVAAAAAGLFSLPTLALAMFRAVSPYYYATDIGGTMFLYNDATYLSAQLSEFAVAWKARDDLSTRAQNMLRLDGDIKSLQNFANRAYSNEMSTQKMVLRDLLGGENNLLQQDDTESCVSSAVARVRAMAIAWDGILAPSAWQQAVGSLADAIATKIIADVMELPSIGQDEAYNIANMIATVTGLDDLFLPSRLSSQPGRAKLGEGGEEIPTTAQYAASWLRLKYLSEVLQSNLKDVRYLWVESELSLYFTADEVVDLINLSFEDNARTREVIKEVRQRPRPMG</sequence>
<dbReference type="Pfam" id="PF22766">
    <property type="entry name" value="ZW10_C2"/>
    <property type="match status" value="1"/>
</dbReference>
<comment type="caution">
    <text evidence="3">The sequence shown here is derived from an EMBL/GenBank/DDBJ whole genome shotgun (WGS) entry which is preliminary data.</text>
</comment>
<evidence type="ECO:0000313" key="3">
    <source>
        <dbReference type="EMBL" id="KAK3685435.1"/>
    </source>
</evidence>
<dbReference type="Gene3D" id="1.10.357.150">
    <property type="match status" value="1"/>
</dbReference>
<feature type="domain" description="ZW10 C-terminal helical" evidence="2">
    <location>
        <begin position="688"/>
        <end position="844"/>
    </location>
</feature>
<dbReference type="GO" id="GO:0007094">
    <property type="term" value="P:mitotic spindle assembly checkpoint signaling"/>
    <property type="evidence" value="ECO:0007669"/>
    <property type="project" value="TreeGrafter"/>
</dbReference>
<organism evidence="3 4">
    <name type="scientific">Podospora appendiculata</name>
    <dbReference type="NCBI Taxonomy" id="314037"/>
    <lineage>
        <taxon>Eukaryota</taxon>
        <taxon>Fungi</taxon>
        <taxon>Dikarya</taxon>
        <taxon>Ascomycota</taxon>
        <taxon>Pezizomycotina</taxon>
        <taxon>Sordariomycetes</taxon>
        <taxon>Sordariomycetidae</taxon>
        <taxon>Sordariales</taxon>
        <taxon>Podosporaceae</taxon>
        <taxon>Podospora</taxon>
    </lineage>
</organism>
<evidence type="ECO:0000313" key="4">
    <source>
        <dbReference type="Proteomes" id="UP001270362"/>
    </source>
</evidence>
<dbReference type="GO" id="GO:1990423">
    <property type="term" value="C:RZZ complex"/>
    <property type="evidence" value="ECO:0007669"/>
    <property type="project" value="TreeGrafter"/>
</dbReference>
<dbReference type="InterPro" id="IPR055148">
    <property type="entry name" value="ZW10_C_2"/>
</dbReference>
<name>A0AAE0X5D4_9PEZI</name>
<feature type="compositionally biased region" description="Acidic residues" evidence="1">
    <location>
        <begin position="463"/>
        <end position="480"/>
    </location>
</feature>
<reference evidence="3" key="1">
    <citation type="journal article" date="2023" name="Mol. Phylogenet. Evol.">
        <title>Genome-scale phylogeny and comparative genomics of the fungal order Sordariales.</title>
        <authorList>
            <person name="Hensen N."/>
            <person name="Bonometti L."/>
            <person name="Westerberg I."/>
            <person name="Brannstrom I.O."/>
            <person name="Guillou S."/>
            <person name="Cros-Aarteil S."/>
            <person name="Calhoun S."/>
            <person name="Haridas S."/>
            <person name="Kuo A."/>
            <person name="Mondo S."/>
            <person name="Pangilinan J."/>
            <person name="Riley R."/>
            <person name="LaButti K."/>
            <person name="Andreopoulos B."/>
            <person name="Lipzen A."/>
            <person name="Chen C."/>
            <person name="Yan M."/>
            <person name="Daum C."/>
            <person name="Ng V."/>
            <person name="Clum A."/>
            <person name="Steindorff A."/>
            <person name="Ohm R.A."/>
            <person name="Martin F."/>
            <person name="Silar P."/>
            <person name="Natvig D.O."/>
            <person name="Lalanne C."/>
            <person name="Gautier V."/>
            <person name="Ament-Velasquez S.L."/>
            <person name="Kruys A."/>
            <person name="Hutchinson M.I."/>
            <person name="Powell A.J."/>
            <person name="Barry K."/>
            <person name="Miller A.N."/>
            <person name="Grigoriev I.V."/>
            <person name="Debuchy R."/>
            <person name="Gladieux P."/>
            <person name="Hiltunen Thoren M."/>
            <person name="Johannesson H."/>
        </authorList>
    </citation>
    <scope>NUCLEOTIDE SEQUENCE</scope>
    <source>
        <strain evidence="3">CBS 314.62</strain>
    </source>
</reference>
<gene>
    <name evidence="3" type="ORF">B0T22DRAFT_217579</name>
</gene>
<proteinExistence type="predicted"/>
<dbReference type="PANTHER" id="PTHR12205:SF0">
    <property type="entry name" value="CENTROMERE_KINETOCHORE PROTEIN ZW10 HOMOLOG"/>
    <property type="match status" value="1"/>
</dbReference>
<dbReference type="AlphaFoldDB" id="A0AAE0X5D4"/>
<dbReference type="Proteomes" id="UP001270362">
    <property type="component" value="Unassembled WGS sequence"/>
</dbReference>
<dbReference type="PANTHER" id="PTHR12205">
    <property type="entry name" value="CENTROMERE/KINETOCHORE PROTEIN ZW10"/>
    <property type="match status" value="1"/>
</dbReference>
<dbReference type="InterPro" id="IPR046362">
    <property type="entry name" value="Zw10/DSL1_C_sf"/>
</dbReference>
<reference evidence="3" key="2">
    <citation type="submission" date="2023-06" db="EMBL/GenBank/DDBJ databases">
        <authorList>
            <consortium name="Lawrence Berkeley National Laboratory"/>
            <person name="Haridas S."/>
            <person name="Hensen N."/>
            <person name="Bonometti L."/>
            <person name="Westerberg I."/>
            <person name="Brannstrom I.O."/>
            <person name="Guillou S."/>
            <person name="Cros-Aarteil S."/>
            <person name="Calhoun S."/>
            <person name="Kuo A."/>
            <person name="Mondo S."/>
            <person name="Pangilinan J."/>
            <person name="Riley R."/>
            <person name="Labutti K."/>
            <person name="Andreopoulos B."/>
            <person name="Lipzen A."/>
            <person name="Chen C."/>
            <person name="Yanf M."/>
            <person name="Daum C."/>
            <person name="Ng V."/>
            <person name="Clum A."/>
            <person name="Steindorff A."/>
            <person name="Ohm R."/>
            <person name="Martin F."/>
            <person name="Silar P."/>
            <person name="Natvig D."/>
            <person name="Lalanne C."/>
            <person name="Gautier V."/>
            <person name="Ament-Velasquez S.L."/>
            <person name="Kruys A."/>
            <person name="Hutchinson M.I."/>
            <person name="Powell A.J."/>
            <person name="Barry K."/>
            <person name="Miller A.N."/>
            <person name="Grigoriev I.V."/>
            <person name="Debuchy R."/>
            <person name="Gladieux P."/>
            <person name="Thoren M.H."/>
            <person name="Johannesson H."/>
        </authorList>
    </citation>
    <scope>NUCLEOTIDE SEQUENCE</scope>
    <source>
        <strain evidence="3">CBS 314.62</strain>
    </source>
</reference>
<protein>
    <recommendedName>
        <fullName evidence="2">ZW10 C-terminal helical domain-containing protein</fullName>
    </recommendedName>
</protein>
<evidence type="ECO:0000259" key="2">
    <source>
        <dbReference type="Pfam" id="PF22766"/>
    </source>
</evidence>
<keyword evidence="4" id="KW-1185">Reference proteome</keyword>
<feature type="region of interest" description="Disordered" evidence="1">
    <location>
        <begin position="418"/>
        <end position="508"/>
    </location>
</feature>
<dbReference type="GO" id="GO:0005737">
    <property type="term" value="C:cytoplasm"/>
    <property type="evidence" value="ECO:0007669"/>
    <property type="project" value="GOC"/>
</dbReference>
<dbReference type="GO" id="GO:0006888">
    <property type="term" value="P:endoplasmic reticulum to Golgi vesicle-mediated transport"/>
    <property type="evidence" value="ECO:0007669"/>
    <property type="project" value="TreeGrafter"/>
</dbReference>
<dbReference type="EMBL" id="JAULSO010000003">
    <property type="protein sequence ID" value="KAK3685435.1"/>
    <property type="molecule type" value="Genomic_DNA"/>
</dbReference>
<evidence type="ECO:0000256" key="1">
    <source>
        <dbReference type="SAM" id="MobiDB-lite"/>
    </source>
</evidence>